<dbReference type="InterPro" id="IPR007197">
    <property type="entry name" value="rSAM"/>
</dbReference>
<proteinExistence type="predicted"/>
<dbReference type="InterPro" id="IPR013785">
    <property type="entry name" value="Aldolase_TIM"/>
</dbReference>
<dbReference type="SFLD" id="SFLDG01067">
    <property type="entry name" value="SPASM/twitch_domain_containing"/>
    <property type="match status" value="1"/>
</dbReference>
<dbReference type="InterPro" id="IPR030915">
    <property type="entry name" value="rSAM_SkfB"/>
</dbReference>
<evidence type="ECO:0000256" key="3">
    <source>
        <dbReference type="ARBA" id="ARBA00023004"/>
    </source>
</evidence>
<keyword evidence="7" id="KW-1185">Reference proteome</keyword>
<evidence type="ECO:0000256" key="4">
    <source>
        <dbReference type="ARBA" id="ARBA00023014"/>
    </source>
</evidence>
<dbReference type="SFLD" id="SFLDG01386">
    <property type="entry name" value="main_SPASM_domain-containing"/>
    <property type="match status" value="1"/>
</dbReference>
<dbReference type="InterPro" id="IPR058240">
    <property type="entry name" value="rSAM_sf"/>
</dbReference>
<dbReference type="STRING" id="1278298.GCA_000428685_00149"/>
<dbReference type="SFLD" id="SFLDS00029">
    <property type="entry name" value="Radical_SAM"/>
    <property type="match status" value="1"/>
</dbReference>
<dbReference type="PANTHER" id="PTHR11228:SF7">
    <property type="entry name" value="PQQA PEPTIDE CYCLASE"/>
    <property type="match status" value="1"/>
</dbReference>
<name>A0A3S5EM37_9ACTO</name>
<keyword evidence="3" id="KW-0408">Iron</keyword>
<keyword evidence="4" id="KW-0411">Iron-sulfur</keyword>
<dbReference type="RefSeq" id="WP_026426325.1">
    <property type="nucleotide sequence ID" value="NZ_CBCRWE010000005.1"/>
</dbReference>
<dbReference type="SUPFAM" id="SSF102114">
    <property type="entry name" value="Radical SAM enzymes"/>
    <property type="match status" value="1"/>
</dbReference>
<evidence type="ECO:0000313" key="7">
    <source>
        <dbReference type="Proteomes" id="UP000276899"/>
    </source>
</evidence>
<dbReference type="EMBL" id="LR134363">
    <property type="protein sequence ID" value="VEG74009.1"/>
    <property type="molecule type" value="Genomic_DNA"/>
</dbReference>
<dbReference type="GO" id="GO:0003824">
    <property type="term" value="F:catalytic activity"/>
    <property type="evidence" value="ECO:0007669"/>
    <property type="project" value="InterPro"/>
</dbReference>
<dbReference type="GO" id="GO:0051536">
    <property type="term" value="F:iron-sulfur cluster binding"/>
    <property type="evidence" value="ECO:0007669"/>
    <property type="project" value="UniProtKB-KW"/>
</dbReference>
<dbReference type="NCBIfam" id="TIGR04403">
    <property type="entry name" value="rSAM_skfB"/>
    <property type="match status" value="1"/>
</dbReference>
<dbReference type="GO" id="GO:0046872">
    <property type="term" value="F:metal ion binding"/>
    <property type="evidence" value="ECO:0007669"/>
    <property type="project" value="UniProtKB-KW"/>
</dbReference>
<gene>
    <name evidence="6" type="primary">moaA_1</name>
    <name evidence="6" type="ORF">NCTC11923_00626</name>
</gene>
<dbReference type="Proteomes" id="UP000276899">
    <property type="component" value="Chromosome"/>
</dbReference>
<sequence>MKIAERTTLGRDYASRWVLHSQPDGMILVDKSSLYYVRLTPLAAELMLQFSKGRSLDDVAAARAVLENVTVAEARAALVQLLSGDPLTGEWLKGGVDSEIRVTGSEQSYVPVTMSLQLTNGCNLECSFCYAASGARRDSELSAQEWIDVIKRGSSLGVLSCTLTGGEPTMARGFHHILTAAASYFTTVSLFTNGYALSRRTISLIAALGNVDVQVSLDGVGETHNTIRGGRDAFNKTLKTISDLTAQGVSVDAAMVATPKNYRQVEDLAAVLDDAGAYRLRVAEIQTLGRAAGSDEFRLAEEMAAAVEEQMERFSARGRNLEIVQGTGCDLGEEVEVLTGRESEYLVPGYLSWHVLSDGRVTPCTLEEVGAIGNVRTDALERIGSLDNLEAAAQKSFGCRCMKYVSRPTSCGHPYAEAVR</sequence>
<dbReference type="PROSITE" id="PS51918">
    <property type="entry name" value="RADICAL_SAM"/>
    <property type="match status" value="1"/>
</dbReference>
<evidence type="ECO:0000256" key="2">
    <source>
        <dbReference type="ARBA" id="ARBA00022723"/>
    </source>
</evidence>
<evidence type="ECO:0000259" key="5">
    <source>
        <dbReference type="PROSITE" id="PS51918"/>
    </source>
</evidence>
<dbReference type="AlphaFoldDB" id="A0A3S5EM37"/>
<feature type="domain" description="Radical SAM core" evidence="5">
    <location>
        <begin position="108"/>
        <end position="330"/>
    </location>
</feature>
<dbReference type="KEGG" id="asla:NCTC11923_00626"/>
<keyword evidence="2" id="KW-0479">Metal-binding</keyword>
<dbReference type="Pfam" id="PF04055">
    <property type="entry name" value="Radical_SAM"/>
    <property type="match status" value="1"/>
</dbReference>
<organism evidence="6 7">
    <name type="scientific">Actinomyces slackii</name>
    <dbReference type="NCBI Taxonomy" id="52774"/>
    <lineage>
        <taxon>Bacteria</taxon>
        <taxon>Bacillati</taxon>
        <taxon>Actinomycetota</taxon>
        <taxon>Actinomycetes</taxon>
        <taxon>Actinomycetales</taxon>
        <taxon>Actinomycetaceae</taxon>
        <taxon>Actinomyces</taxon>
    </lineage>
</organism>
<evidence type="ECO:0000256" key="1">
    <source>
        <dbReference type="ARBA" id="ARBA00022691"/>
    </source>
</evidence>
<reference evidence="6 7" key="1">
    <citation type="submission" date="2018-12" db="EMBL/GenBank/DDBJ databases">
        <authorList>
            <consortium name="Pathogen Informatics"/>
        </authorList>
    </citation>
    <scope>NUCLEOTIDE SEQUENCE [LARGE SCALE GENOMIC DNA]</scope>
    <source>
        <strain evidence="6 7">NCTC11923</strain>
    </source>
</reference>
<keyword evidence="1" id="KW-0949">S-adenosyl-L-methionine</keyword>
<dbReference type="PANTHER" id="PTHR11228">
    <property type="entry name" value="RADICAL SAM DOMAIN PROTEIN"/>
    <property type="match status" value="1"/>
</dbReference>
<evidence type="ECO:0000313" key="6">
    <source>
        <dbReference type="EMBL" id="VEG74009.1"/>
    </source>
</evidence>
<dbReference type="SMART" id="SM00729">
    <property type="entry name" value="Elp3"/>
    <property type="match status" value="1"/>
</dbReference>
<accession>A0A3S5EM37</accession>
<dbReference type="InterPro" id="IPR050377">
    <property type="entry name" value="Radical_SAM_PqqE_MftC-like"/>
</dbReference>
<dbReference type="CDD" id="cd01335">
    <property type="entry name" value="Radical_SAM"/>
    <property type="match status" value="1"/>
</dbReference>
<dbReference type="InterPro" id="IPR006638">
    <property type="entry name" value="Elp3/MiaA/NifB-like_rSAM"/>
</dbReference>
<protein>
    <submittedName>
        <fullName evidence="6">Probable molybdopterin cofactor synthesis protein A</fullName>
    </submittedName>
</protein>
<dbReference type="Gene3D" id="3.20.20.70">
    <property type="entry name" value="Aldolase class I"/>
    <property type="match status" value="1"/>
</dbReference>